<keyword evidence="1" id="KW-0472">Membrane</keyword>
<dbReference type="Proteomes" id="UP001396898">
    <property type="component" value="Unassembled WGS sequence"/>
</dbReference>
<dbReference type="EMBL" id="JAQQWI010000009">
    <property type="protein sequence ID" value="KAK8023182.1"/>
    <property type="molecule type" value="Genomic_DNA"/>
</dbReference>
<protein>
    <recommendedName>
        <fullName evidence="2">Glycosyl transferase CAP10 domain-containing protein</fullName>
    </recommendedName>
</protein>
<dbReference type="Pfam" id="PF05686">
    <property type="entry name" value="Glyco_transf_90"/>
    <property type="match status" value="1"/>
</dbReference>
<dbReference type="PANTHER" id="PTHR12203">
    <property type="entry name" value="KDEL LYS-ASP-GLU-LEU CONTAINING - RELATED"/>
    <property type="match status" value="1"/>
</dbReference>
<keyword evidence="4" id="KW-1185">Reference proteome</keyword>
<reference evidence="3 4" key="1">
    <citation type="submission" date="2023-01" db="EMBL/GenBank/DDBJ databases">
        <title>Analysis of 21 Apiospora genomes using comparative genomics revels a genus with tremendous synthesis potential of carbohydrate active enzymes and secondary metabolites.</title>
        <authorList>
            <person name="Sorensen T."/>
        </authorList>
    </citation>
    <scope>NUCLEOTIDE SEQUENCE [LARGE SCALE GENOMIC DNA]</scope>
    <source>
        <strain evidence="3 4">CBS 20057</strain>
    </source>
</reference>
<feature type="transmembrane region" description="Helical" evidence="1">
    <location>
        <begin position="122"/>
        <end position="140"/>
    </location>
</feature>
<proteinExistence type="predicted"/>
<gene>
    <name evidence="3" type="ORF">PG991_007063</name>
</gene>
<feature type="transmembrane region" description="Helical" evidence="1">
    <location>
        <begin position="184"/>
        <end position="205"/>
    </location>
</feature>
<evidence type="ECO:0000313" key="4">
    <source>
        <dbReference type="Proteomes" id="UP001396898"/>
    </source>
</evidence>
<dbReference type="SMART" id="SM00672">
    <property type="entry name" value="CAP10"/>
    <property type="match status" value="1"/>
</dbReference>
<dbReference type="InterPro" id="IPR051091">
    <property type="entry name" value="O-Glucosyltr/Glycosyltrsf_90"/>
</dbReference>
<feature type="transmembrane region" description="Helical" evidence="1">
    <location>
        <begin position="844"/>
        <end position="861"/>
    </location>
</feature>
<feature type="transmembrane region" description="Helical" evidence="1">
    <location>
        <begin position="867"/>
        <end position="887"/>
    </location>
</feature>
<evidence type="ECO:0000313" key="3">
    <source>
        <dbReference type="EMBL" id="KAK8023182.1"/>
    </source>
</evidence>
<feature type="transmembrane region" description="Helical" evidence="1">
    <location>
        <begin position="146"/>
        <end position="163"/>
    </location>
</feature>
<accession>A0ABR1S0C3</accession>
<dbReference type="PANTHER" id="PTHR12203:SF61">
    <property type="entry name" value="CAPSULE PROTEIN"/>
    <property type="match status" value="1"/>
</dbReference>
<keyword evidence="1" id="KW-0812">Transmembrane</keyword>
<dbReference type="InterPro" id="IPR006598">
    <property type="entry name" value="CAP10"/>
</dbReference>
<keyword evidence="1" id="KW-1133">Transmembrane helix</keyword>
<evidence type="ECO:0000259" key="2">
    <source>
        <dbReference type="SMART" id="SM00672"/>
    </source>
</evidence>
<feature type="transmembrane region" description="Helical" evidence="1">
    <location>
        <begin position="12"/>
        <end position="30"/>
    </location>
</feature>
<organism evidence="3 4">
    <name type="scientific">Apiospora marii</name>
    <dbReference type="NCBI Taxonomy" id="335849"/>
    <lineage>
        <taxon>Eukaryota</taxon>
        <taxon>Fungi</taxon>
        <taxon>Dikarya</taxon>
        <taxon>Ascomycota</taxon>
        <taxon>Pezizomycotina</taxon>
        <taxon>Sordariomycetes</taxon>
        <taxon>Xylariomycetidae</taxon>
        <taxon>Amphisphaeriales</taxon>
        <taxon>Apiosporaceae</taxon>
        <taxon>Apiospora</taxon>
    </lineage>
</organism>
<evidence type="ECO:0000256" key="1">
    <source>
        <dbReference type="SAM" id="Phobius"/>
    </source>
</evidence>
<feature type="domain" description="Glycosyl transferase CAP10" evidence="2">
    <location>
        <begin position="523"/>
        <end position="809"/>
    </location>
</feature>
<comment type="caution">
    <text evidence="3">The sequence shown here is derived from an EMBL/GenBank/DDBJ whole genome shotgun (WGS) entry which is preliminary data.</text>
</comment>
<sequence length="1083" mass="119021">MLVPQTKGPIRVLGAAAAAAICSLISHHVATRETELHSELLCWVLLPLASRVPWPSSGAGRLSKPVLDGRYPAALPSSGLLWVLAFCLSVATVWHYTVAALSPNLGSTKGHSHAHDTSTRQSKVYGAVFVSAVAVLSLLRWDLKRIPLHAIPLAALYFAYSILLRRANSSSLRNGNLGQFITSLSLRIAFILKALVSLEVLLLGVPTVAFRDVILAGIAKAAFWHFVTQAAQSTTWCIAPAIETFGILAGRASLTESSGLNALLQVVGSVLALGQIVSMLPRQLKSKPLLWLLMLFPIIHLTGDAYTARTTRSLAQQSFDGSHKHPVEGLVASGNKAFDELLQRQSQNYTAACDEYRRRYKMEPPPGFQAWYEFAASNDSPIIDDFDSIHDSISPFWGIDGVEVSRRMMQAFGMANSELWLCSLSGASADFECSHPYRTHDRHMVATFNKLLGVLPGKLPDLKFLVNHFDEPAVLVPPSVSHSSDGIDLTYLSQSSTWDALTKYCKSSRSDEHAANRVVRTYGLPFVTDIDAAKDICRHPEYSTMHGLLMSPTSFRLIEGLVPVMSTGSLSTMGDILFPSPAYTDDEFRYDSAGDIEWEDKQNNLYWAGSTTGGYVGDEDTWSQFHRQRFVAVAQNTDDRKNIYLRASPSGAIGRVVSGFLDRRLFDVAFTQIFSCTWRQCRDQRRRLDVRPWADRDAPLHSRLAFDLDGNGISGRYYRLLASRSAPLKQTLLREWHDERLVPWVHYIPVSQGLGELPELVLYLTSTEAGQRRAREIADNGREWFQKAFREVDLTIYMYRLLLELARVQDPGRKATSIKAHRRYRGFILAAGLALQRRLLGEEAADALALLFQFALGLLVLDLEQDALAVLLVALLLLFDLLGVLLLRAQLPFVAVLRLGAGGLDGAQGWFGSEVQRGSVGGFAGLAAGNADARQEFGEVVDAFAVPDRRGILVAAADELVRGVADNSVIDVAVASANSIRNRLLIAVAFSAGEFGHEPIVPLVPRRLLVVRVHAHVARQLPRLEPGQVRLHLRCDEGVHRAIGGVAAHGLAQPVQRGVCRERRLALPTQDDLVKAAGALGFL</sequence>
<name>A0ABR1S0C3_9PEZI</name>
<feature type="transmembrane region" description="Helical" evidence="1">
    <location>
        <begin position="80"/>
        <end position="101"/>
    </location>
</feature>